<protein>
    <submittedName>
        <fullName evidence="2">Uncharacterized protein</fullName>
    </submittedName>
</protein>
<dbReference type="Proteomes" id="UP000325577">
    <property type="component" value="Linkage Group LG5"/>
</dbReference>
<gene>
    <name evidence="2" type="ORF">F0562_011682</name>
</gene>
<sequence length="119" mass="13268">MMIYIHTLNRRCETAAGNHVGFYRLCGGLAVKRLSLSWVIMWIFVSLGFLFGAFVEISCGSYPGKGLLDSYYIDSDALLHEVDDSLFEVMKGVMIITLGEDSLWGIVFVSNFLVVCSLL</sequence>
<keyword evidence="1" id="KW-0812">Transmembrane</keyword>
<dbReference type="EMBL" id="CM018048">
    <property type="protein sequence ID" value="KAA8521030.1"/>
    <property type="molecule type" value="Genomic_DNA"/>
</dbReference>
<name>A0A5J4ZRH1_9ASTE</name>
<keyword evidence="3" id="KW-1185">Reference proteome</keyword>
<feature type="transmembrane region" description="Helical" evidence="1">
    <location>
        <begin position="34"/>
        <end position="55"/>
    </location>
</feature>
<evidence type="ECO:0000313" key="2">
    <source>
        <dbReference type="EMBL" id="KAA8521030.1"/>
    </source>
</evidence>
<accession>A0A5J4ZRH1</accession>
<reference evidence="2 3" key="1">
    <citation type="submission" date="2019-09" db="EMBL/GenBank/DDBJ databases">
        <title>A chromosome-level genome assembly of the Chinese tupelo Nyssa sinensis.</title>
        <authorList>
            <person name="Yang X."/>
            <person name="Kang M."/>
            <person name="Yang Y."/>
            <person name="Xiong H."/>
            <person name="Wang M."/>
            <person name="Zhang Z."/>
            <person name="Wang Z."/>
            <person name="Wu H."/>
            <person name="Ma T."/>
            <person name="Liu J."/>
            <person name="Xi Z."/>
        </authorList>
    </citation>
    <scope>NUCLEOTIDE SEQUENCE [LARGE SCALE GENOMIC DNA]</scope>
    <source>
        <strain evidence="2">J267</strain>
        <tissue evidence="2">Leaf</tissue>
    </source>
</reference>
<evidence type="ECO:0000313" key="3">
    <source>
        <dbReference type="Proteomes" id="UP000325577"/>
    </source>
</evidence>
<keyword evidence="1" id="KW-0472">Membrane</keyword>
<dbReference type="AlphaFoldDB" id="A0A5J4ZRH1"/>
<keyword evidence="1" id="KW-1133">Transmembrane helix</keyword>
<evidence type="ECO:0000256" key="1">
    <source>
        <dbReference type="SAM" id="Phobius"/>
    </source>
</evidence>
<proteinExistence type="predicted"/>
<organism evidence="2 3">
    <name type="scientific">Nyssa sinensis</name>
    <dbReference type="NCBI Taxonomy" id="561372"/>
    <lineage>
        <taxon>Eukaryota</taxon>
        <taxon>Viridiplantae</taxon>
        <taxon>Streptophyta</taxon>
        <taxon>Embryophyta</taxon>
        <taxon>Tracheophyta</taxon>
        <taxon>Spermatophyta</taxon>
        <taxon>Magnoliopsida</taxon>
        <taxon>eudicotyledons</taxon>
        <taxon>Gunneridae</taxon>
        <taxon>Pentapetalae</taxon>
        <taxon>asterids</taxon>
        <taxon>Cornales</taxon>
        <taxon>Nyssaceae</taxon>
        <taxon>Nyssa</taxon>
    </lineage>
</organism>